<dbReference type="EMBL" id="JAKNSF020000006">
    <property type="protein sequence ID" value="KAK7738188.1"/>
    <property type="molecule type" value="Genomic_DNA"/>
</dbReference>
<reference evidence="3 4" key="1">
    <citation type="submission" date="2024-02" db="EMBL/GenBank/DDBJ databases">
        <title>De novo assembly and annotation of 12 fungi associated with fruit tree decline syndrome in Ontario, Canada.</title>
        <authorList>
            <person name="Sulman M."/>
            <person name="Ellouze W."/>
            <person name="Ilyukhin E."/>
        </authorList>
    </citation>
    <scope>NUCLEOTIDE SEQUENCE [LARGE SCALE GENOMIC DNA]</scope>
    <source>
        <strain evidence="3 4">M169</strain>
    </source>
</reference>
<feature type="compositionally biased region" description="Polar residues" evidence="1">
    <location>
        <begin position="1"/>
        <end position="14"/>
    </location>
</feature>
<evidence type="ECO:0000313" key="3">
    <source>
        <dbReference type="EMBL" id="KAK7738188.1"/>
    </source>
</evidence>
<feature type="domain" description="Helix-turn-helix" evidence="2">
    <location>
        <begin position="164"/>
        <end position="207"/>
    </location>
</feature>
<dbReference type="Pfam" id="PF22943">
    <property type="entry name" value="HTH_68"/>
    <property type="match status" value="1"/>
</dbReference>
<comment type="caution">
    <text evidence="3">The sequence shown here is derived from an EMBL/GenBank/DDBJ whole genome shotgun (WGS) entry which is preliminary data.</text>
</comment>
<organism evidence="3 4">
    <name type="scientific">Diaporthe eres</name>
    <name type="common">Phomopsis oblonga</name>
    <dbReference type="NCBI Taxonomy" id="83184"/>
    <lineage>
        <taxon>Eukaryota</taxon>
        <taxon>Fungi</taxon>
        <taxon>Dikarya</taxon>
        <taxon>Ascomycota</taxon>
        <taxon>Pezizomycotina</taxon>
        <taxon>Sordariomycetes</taxon>
        <taxon>Sordariomycetidae</taxon>
        <taxon>Diaporthales</taxon>
        <taxon>Diaporthaceae</taxon>
        <taxon>Diaporthe</taxon>
        <taxon>Diaporthe eres species complex</taxon>
    </lineage>
</organism>
<accession>A0ABR1PJL4</accession>
<feature type="region of interest" description="Disordered" evidence="1">
    <location>
        <begin position="1"/>
        <end position="132"/>
    </location>
</feature>
<name>A0ABR1PJL4_DIAER</name>
<dbReference type="InterPro" id="IPR054448">
    <property type="entry name" value="HTH_put_ascomycetes"/>
</dbReference>
<proteinExistence type="predicted"/>
<gene>
    <name evidence="3" type="ORF">SLS63_002522</name>
</gene>
<feature type="compositionally biased region" description="Low complexity" evidence="1">
    <location>
        <begin position="98"/>
        <end position="115"/>
    </location>
</feature>
<evidence type="ECO:0000313" key="4">
    <source>
        <dbReference type="Proteomes" id="UP001430848"/>
    </source>
</evidence>
<evidence type="ECO:0000256" key="1">
    <source>
        <dbReference type="SAM" id="MobiDB-lite"/>
    </source>
</evidence>
<sequence length="214" mass="22321">MGSGASKSAAQSTIRKFPNRAPGSAVPPPSTGSSASRAAAASRPPPSRKAQAPKASLAKDEAILRDGSDPHMSMSPTPENSLQPGLAERLRQIGVVQPNPTYSPSSTASPTSSQPAHEPSGGPVFPSPSNNAVLSALEARERLAREAEDEFESLGLSGGQGRRFLTSGMIRDVLVMRERGATDGEIEHRFNLRRGLVRSLGPRGLFQPVGGPAP</sequence>
<feature type="compositionally biased region" description="Low complexity" evidence="1">
    <location>
        <begin position="31"/>
        <end position="56"/>
    </location>
</feature>
<feature type="compositionally biased region" description="Basic and acidic residues" evidence="1">
    <location>
        <begin position="57"/>
        <end position="69"/>
    </location>
</feature>
<evidence type="ECO:0000259" key="2">
    <source>
        <dbReference type="Pfam" id="PF22943"/>
    </source>
</evidence>
<feature type="compositionally biased region" description="Polar residues" evidence="1">
    <location>
        <begin position="74"/>
        <end position="83"/>
    </location>
</feature>
<dbReference type="Proteomes" id="UP001430848">
    <property type="component" value="Unassembled WGS sequence"/>
</dbReference>
<keyword evidence="4" id="KW-1185">Reference proteome</keyword>
<protein>
    <recommendedName>
        <fullName evidence="2">Helix-turn-helix domain-containing protein</fullName>
    </recommendedName>
</protein>